<dbReference type="EMBL" id="QGKY02000246">
    <property type="protein sequence ID" value="KAF2583871.1"/>
    <property type="molecule type" value="Genomic_DNA"/>
</dbReference>
<proteinExistence type="predicted"/>
<evidence type="ECO:0000313" key="2">
    <source>
        <dbReference type="EMBL" id="KAF2583871.1"/>
    </source>
</evidence>
<dbReference type="Proteomes" id="UP000712281">
    <property type="component" value="Unassembled WGS sequence"/>
</dbReference>
<name>A0A8S9G8S5_BRACR</name>
<evidence type="ECO:0000313" key="3">
    <source>
        <dbReference type="Proteomes" id="UP000712281"/>
    </source>
</evidence>
<dbReference type="EMBL" id="QGKW02002005">
    <property type="protein sequence ID" value="KAF2542290.1"/>
    <property type="molecule type" value="Genomic_DNA"/>
</dbReference>
<dbReference type="AlphaFoldDB" id="A0A8S9G8S5"/>
<comment type="caution">
    <text evidence="1">The sequence shown here is derived from an EMBL/GenBank/DDBJ whole genome shotgun (WGS) entry which is preliminary data.</text>
</comment>
<organism evidence="1 3">
    <name type="scientific">Brassica cretica</name>
    <name type="common">Mustard</name>
    <dbReference type="NCBI Taxonomy" id="69181"/>
    <lineage>
        <taxon>Eukaryota</taxon>
        <taxon>Viridiplantae</taxon>
        <taxon>Streptophyta</taxon>
        <taxon>Embryophyta</taxon>
        <taxon>Tracheophyta</taxon>
        <taxon>Spermatophyta</taxon>
        <taxon>Magnoliopsida</taxon>
        <taxon>eudicotyledons</taxon>
        <taxon>Gunneridae</taxon>
        <taxon>Pentapetalae</taxon>
        <taxon>rosids</taxon>
        <taxon>malvids</taxon>
        <taxon>Brassicales</taxon>
        <taxon>Brassicaceae</taxon>
        <taxon>Brassiceae</taxon>
        <taxon>Brassica</taxon>
    </lineage>
</organism>
<gene>
    <name evidence="1" type="ORF">F2Q68_00032638</name>
    <name evidence="2" type="ORF">F2Q70_00037253</name>
</gene>
<reference evidence="1" key="1">
    <citation type="submission" date="2019-12" db="EMBL/GenBank/DDBJ databases">
        <title>Genome sequencing and annotation of Brassica cretica.</title>
        <authorList>
            <person name="Studholme D.J."/>
            <person name="Sarris P.F."/>
        </authorList>
    </citation>
    <scope>NUCLEOTIDE SEQUENCE</scope>
    <source>
        <strain evidence="1">PFS-001/15</strain>
        <strain evidence="2">PFS-102/07</strain>
        <tissue evidence="1">Leaf</tissue>
    </source>
</reference>
<evidence type="ECO:0000313" key="1">
    <source>
        <dbReference type="EMBL" id="KAF2542290.1"/>
    </source>
</evidence>
<sequence length="122" mass="13768">MIGRRRQVVVVCSPTLIVSELGGLALGILPSEYGPVYVISALLKGHFTRANHVGVDERKNNRSMRISADDRYQEMPRQMKINIDRCTQVPSIDVETPETRHFGFSRLKTQGQAKLPKCPDEF</sequence>
<protein>
    <submittedName>
        <fullName evidence="1">Uncharacterized protein</fullName>
    </submittedName>
</protein>
<accession>A0A8S9G8S5</accession>